<dbReference type="Proteomes" id="UP000215595">
    <property type="component" value="Unassembled WGS sequence"/>
</dbReference>
<dbReference type="EMBL" id="NCEB01000048">
    <property type="protein sequence ID" value="OYX30213.1"/>
    <property type="molecule type" value="Genomic_DNA"/>
</dbReference>
<keyword evidence="6 13" id="KW-0227">DNA damage</keyword>
<dbReference type="GO" id="GO:0005737">
    <property type="term" value="C:cytoplasm"/>
    <property type="evidence" value="ECO:0007669"/>
    <property type="project" value="UniProtKB-SubCell"/>
</dbReference>
<keyword evidence="10 13" id="KW-0233">DNA recombination</keyword>
<evidence type="ECO:0000256" key="4">
    <source>
        <dbReference type="ARBA" id="ARBA00022723"/>
    </source>
</evidence>
<evidence type="ECO:0000313" key="16">
    <source>
        <dbReference type="EMBL" id="OYX30213.1"/>
    </source>
</evidence>
<dbReference type="EC" id="3.1.21.10" evidence="13 14"/>
<keyword evidence="5 13" id="KW-0255">Endonuclease</keyword>
<dbReference type="InterPro" id="IPR036397">
    <property type="entry name" value="RNaseH_sf"/>
</dbReference>
<keyword evidence="4 13" id="KW-0479">Metal-binding</keyword>
<evidence type="ECO:0000256" key="7">
    <source>
        <dbReference type="ARBA" id="ARBA00022801"/>
    </source>
</evidence>
<dbReference type="FunFam" id="3.30.420.10:FF:000002">
    <property type="entry name" value="Crossover junction endodeoxyribonuclease RuvC"/>
    <property type="match status" value="1"/>
</dbReference>
<dbReference type="AlphaFoldDB" id="A0A258FEI0"/>
<keyword evidence="7 13" id="KW-0378">Hydrolase</keyword>
<evidence type="ECO:0000256" key="9">
    <source>
        <dbReference type="ARBA" id="ARBA00023125"/>
    </source>
</evidence>
<evidence type="ECO:0000256" key="3">
    <source>
        <dbReference type="ARBA" id="ARBA00022722"/>
    </source>
</evidence>
<dbReference type="CDD" id="cd16962">
    <property type="entry name" value="RuvC"/>
    <property type="match status" value="1"/>
</dbReference>
<comment type="subcellular location">
    <subcellularLocation>
        <location evidence="13">Cytoplasm</location>
    </subcellularLocation>
</comment>
<dbReference type="GO" id="GO:0000287">
    <property type="term" value="F:magnesium ion binding"/>
    <property type="evidence" value="ECO:0007669"/>
    <property type="project" value="UniProtKB-UniRule"/>
</dbReference>
<comment type="similarity">
    <text evidence="1 13">Belongs to the RuvC family.</text>
</comment>
<protein>
    <recommendedName>
        <fullName evidence="13 14">Crossover junction endodeoxyribonuclease RuvC</fullName>
        <ecNumber evidence="13 14">3.1.21.10</ecNumber>
    </recommendedName>
    <alternativeName>
        <fullName evidence="13">Holliday junction nuclease RuvC</fullName>
    </alternativeName>
    <alternativeName>
        <fullName evidence="13">Holliday junction resolvase RuvC</fullName>
    </alternativeName>
</protein>
<comment type="subunit">
    <text evidence="13">Homodimer which binds Holliday junction (HJ) DNA. The HJ becomes 2-fold symmetrical on binding to RuvC with unstacked arms; it has a different conformation from HJ DNA in complex with RuvA. In the full resolvosome a probable DNA-RuvA(4)-RuvB(12)-RuvC(2) complex forms which resolves the HJ.</text>
</comment>
<dbReference type="SUPFAM" id="SSF53098">
    <property type="entry name" value="Ribonuclease H-like"/>
    <property type="match status" value="1"/>
</dbReference>
<keyword evidence="2 13" id="KW-0963">Cytoplasm</keyword>
<comment type="caution">
    <text evidence="16">The sequence shown here is derived from an EMBL/GenBank/DDBJ whole genome shotgun (WGS) entry which is preliminary data.</text>
</comment>
<feature type="binding site" evidence="13">
    <location>
        <position position="17"/>
    </location>
    <ligand>
        <name>Mg(2+)</name>
        <dbReference type="ChEBI" id="CHEBI:18420"/>
        <label>1</label>
    </ligand>
</feature>
<feature type="active site" evidence="13">
    <location>
        <position position="149"/>
    </location>
</feature>
<sequence length="213" mass="22425">MANTPIHSGATRILGLDPGLRRTGWGVVVSEGSRLSWVAHGVVSPPDTLPLSERLLWLLDEVGEVCAAHACDEAAIEEVFVNVNPASTLKLGHARAAVMLAPARAGLSVAEYSPNLIKKAVVGAGHADKTQITFMVKRLLPTCGEVKADAADALAVAITHAQLRRSSRRDGGGEVIAEFGAGNLDDNGRTRPLRHSASLRATSPFASRTGRRS</sequence>
<evidence type="ECO:0000256" key="13">
    <source>
        <dbReference type="HAMAP-Rule" id="MF_00034"/>
    </source>
</evidence>
<keyword evidence="9 13" id="KW-0238">DNA-binding</keyword>
<dbReference type="PROSITE" id="PS01321">
    <property type="entry name" value="RUVC"/>
    <property type="match status" value="1"/>
</dbReference>
<comment type="catalytic activity">
    <reaction evidence="12 13">
        <text>Endonucleolytic cleavage at a junction such as a reciprocal single-stranded crossover between two homologous DNA duplexes (Holliday junction).</text>
        <dbReference type="EC" id="3.1.21.10"/>
    </reaction>
</comment>
<dbReference type="Pfam" id="PF02075">
    <property type="entry name" value="RuvC"/>
    <property type="match status" value="1"/>
</dbReference>
<gene>
    <name evidence="13" type="primary">ruvC</name>
    <name evidence="16" type="ORF">B7Z01_14765</name>
</gene>
<dbReference type="InterPro" id="IPR012337">
    <property type="entry name" value="RNaseH-like_sf"/>
</dbReference>
<proteinExistence type="inferred from homology"/>
<evidence type="ECO:0000313" key="17">
    <source>
        <dbReference type="Proteomes" id="UP000215595"/>
    </source>
</evidence>
<dbReference type="Gene3D" id="3.30.420.10">
    <property type="entry name" value="Ribonuclease H-like superfamily/Ribonuclease H"/>
    <property type="match status" value="1"/>
</dbReference>
<comment type="cofactor">
    <cofactor evidence="13">
        <name>Mg(2+)</name>
        <dbReference type="ChEBI" id="CHEBI:18420"/>
    </cofactor>
    <text evidence="13">Binds 2 Mg(2+) ion per subunit.</text>
</comment>
<dbReference type="GO" id="GO:0008821">
    <property type="term" value="F:crossover junction DNA endonuclease activity"/>
    <property type="evidence" value="ECO:0007669"/>
    <property type="project" value="UniProtKB-UniRule"/>
</dbReference>
<dbReference type="PANTHER" id="PTHR30194">
    <property type="entry name" value="CROSSOVER JUNCTION ENDODEOXYRIBONUCLEASE RUVC"/>
    <property type="match status" value="1"/>
</dbReference>
<dbReference type="GO" id="GO:0006281">
    <property type="term" value="P:DNA repair"/>
    <property type="evidence" value="ECO:0007669"/>
    <property type="project" value="UniProtKB-UniRule"/>
</dbReference>
<keyword evidence="11 13" id="KW-0234">DNA repair</keyword>
<dbReference type="PRINTS" id="PR00696">
    <property type="entry name" value="RSOLVASERUVC"/>
</dbReference>
<dbReference type="GO" id="GO:0048476">
    <property type="term" value="C:Holliday junction resolvase complex"/>
    <property type="evidence" value="ECO:0007669"/>
    <property type="project" value="UniProtKB-UniRule"/>
</dbReference>
<keyword evidence="8 13" id="KW-0460">Magnesium</keyword>
<feature type="binding site" evidence="13">
    <location>
        <position position="149"/>
    </location>
    <ligand>
        <name>Mg(2+)</name>
        <dbReference type="ChEBI" id="CHEBI:18420"/>
        <label>1</label>
    </ligand>
</feature>
<evidence type="ECO:0000256" key="11">
    <source>
        <dbReference type="ARBA" id="ARBA00023204"/>
    </source>
</evidence>
<dbReference type="GO" id="GO:0009432">
    <property type="term" value="P:SOS response"/>
    <property type="evidence" value="ECO:0007669"/>
    <property type="project" value="UniProtKB-ARBA"/>
</dbReference>
<reference evidence="16 17" key="1">
    <citation type="submission" date="2017-03" db="EMBL/GenBank/DDBJ databases">
        <title>Lifting the veil on microbial sulfur biogeochemistry in mining wastewaters.</title>
        <authorList>
            <person name="Kantor R.S."/>
            <person name="Colenbrander Nelson T."/>
            <person name="Marshall S."/>
            <person name="Bennett D."/>
            <person name="Apte S."/>
            <person name="Camacho D."/>
            <person name="Thomas B.C."/>
            <person name="Warren L.A."/>
            <person name="Banfield J.F."/>
        </authorList>
    </citation>
    <scope>NUCLEOTIDE SEQUENCE [LARGE SCALE GENOMIC DNA]</scope>
    <source>
        <strain evidence="16">32-69-9</strain>
    </source>
</reference>
<comment type="function">
    <text evidence="13">The RuvA-RuvB-RuvC complex processes Holliday junction (HJ) DNA during genetic recombination and DNA repair. Endonuclease that resolves HJ intermediates. Cleaves cruciform DNA by making single-stranded nicks across the HJ at symmetrical positions within the homologous arms, yielding a 5'-phosphate and a 3'-hydroxyl group; requires a central core of homology in the junction. The consensus cleavage sequence is 5'-(A/T)TT(C/G)-3'. Cleavage occurs on the 3'-side of the TT dinucleotide at the point of strand exchange. HJ branch migration catalyzed by RuvA-RuvB allows RuvC to scan DNA until it finds its consensus sequence, where it cleaves and resolves the cruciform DNA.</text>
</comment>
<dbReference type="HAMAP" id="MF_00034">
    <property type="entry name" value="RuvC"/>
    <property type="match status" value="1"/>
</dbReference>
<evidence type="ECO:0000256" key="15">
    <source>
        <dbReference type="SAM" id="MobiDB-lite"/>
    </source>
</evidence>
<evidence type="ECO:0000256" key="10">
    <source>
        <dbReference type="ARBA" id="ARBA00023172"/>
    </source>
</evidence>
<evidence type="ECO:0000256" key="5">
    <source>
        <dbReference type="ARBA" id="ARBA00022759"/>
    </source>
</evidence>
<dbReference type="NCBIfam" id="TIGR00228">
    <property type="entry name" value="ruvC"/>
    <property type="match status" value="1"/>
</dbReference>
<evidence type="ECO:0000256" key="2">
    <source>
        <dbReference type="ARBA" id="ARBA00022490"/>
    </source>
</evidence>
<feature type="active site" evidence="13">
    <location>
        <position position="77"/>
    </location>
</feature>
<feature type="region of interest" description="Disordered" evidence="15">
    <location>
        <begin position="186"/>
        <end position="213"/>
    </location>
</feature>
<dbReference type="GO" id="GO:0003677">
    <property type="term" value="F:DNA binding"/>
    <property type="evidence" value="ECO:0007669"/>
    <property type="project" value="UniProtKB-KW"/>
</dbReference>
<dbReference type="InterPro" id="IPR020563">
    <property type="entry name" value="X-over_junc_endoDNase_Mg_BS"/>
</dbReference>
<feature type="binding site" evidence="13">
    <location>
        <position position="77"/>
    </location>
    <ligand>
        <name>Mg(2+)</name>
        <dbReference type="ChEBI" id="CHEBI:18420"/>
        <label>2</label>
    </ligand>
</feature>
<organism evidence="16 17">
    <name type="scientific">Brevundimonas subvibrioides</name>
    <dbReference type="NCBI Taxonomy" id="74313"/>
    <lineage>
        <taxon>Bacteria</taxon>
        <taxon>Pseudomonadati</taxon>
        <taxon>Pseudomonadota</taxon>
        <taxon>Alphaproteobacteria</taxon>
        <taxon>Caulobacterales</taxon>
        <taxon>Caulobacteraceae</taxon>
        <taxon>Brevundimonas</taxon>
    </lineage>
</organism>
<name>A0A258FEI0_9CAUL</name>
<evidence type="ECO:0000256" key="14">
    <source>
        <dbReference type="NCBIfam" id="TIGR00228"/>
    </source>
</evidence>
<accession>A0A258FEI0</accession>
<dbReference type="InterPro" id="IPR002176">
    <property type="entry name" value="X-over_junc_endoDNase_RuvC"/>
</dbReference>
<evidence type="ECO:0000256" key="1">
    <source>
        <dbReference type="ARBA" id="ARBA00009518"/>
    </source>
</evidence>
<dbReference type="GO" id="GO:0006310">
    <property type="term" value="P:DNA recombination"/>
    <property type="evidence" value="ECO:0007669"/>
    <property type="project" value="UniProtKB-UniRule"/>
</dbReference>
<evidence type="ECO:0000256" key="12">
    <source>
        <dbReference type="ARBA" id="ARBA00029354"/>
    </source>
</evidence>
<dbReference type="PANTHER" id="PTHR30194:SF3">
    <property type="entry name" value="CROSSOVER JUNCTION ENDODEOXYRIBONUCLEASE RUVC"/>
    <property type="match status" value="1"/>
</dbReference>
<evidence type="ECO:0000256" key="8">
    <source>
        <dbReference type="ARBA" id="ARBA00022842"/>
    </source>
</evidence>
<keyword evidence="3 13" id="KW-0540">Nuclease</keyword>
<evidence type="ECO:0000256" key="6">
    <source>
        <dbReference type="ARBA" id="ARBA00022763"/>
    </source>
</evidence>
<feature type="active site" evidence="13">
    <location>
        <position position="17"/>
    </location>
</feature>